<evidence type="ECO:0000256" key="6">
    <source>
        <dbReference type="RuleBase" id="RU003477"/>
    </source>
</evidence>
<keyword evidence="3 5" id="KW-0687">Ribonucleoprotein</keyword>
<evidence type="ECO:0000256" key="1">
    <source>
        <dbReference type="ARBA" id="ARBA00010618"/>
    </source>
</evidence>
<keyword evidence="2 5" id="KW-0689">Ribosomal protein</keyword>
<dbReference type="PROSITE" id="PS01108">
    <property type="entry name" value="RIBOSOMAL_L24"/>
    <property type="match status" value="1"/>
</dbReference>
<evidence type="ECO:0000256" key="4">
    <source>
        <dbReference type="ARBA" id="ARBA00035206"/>
    </source>
</evidence>
<comment type="function">
    <text evidence="5">One of the proteins that surrounds the polypeptide exit tunnel on the outside of the subunit.</text>
</comment>
<dbReference type="Gene3D" id="2.30.30.30">
    <property type="match status" value="1"/>
</dbReference>
<comment type="function">
    <text evidence="5">One of two assembly initiator proteins, it binds directly to the 5'-end of the 23S rRNA, where it nucleates assembly of the 50S subunit.</text>
</comment>
<dbReference type="NCBIfam" id="TIGR01079">
    <property type="entry name" value="rplX_bact"/>
    <property type="match status" value="1"/>
</dbReference>
<feature type="region of interest" description="Disordered" evidence="7">
    <location>
        <begin position="46"/>
        <end position="105"/>
    </location>
</feature>
<evidence type="ECO:0000256" key="5">
    <source>
        <dbReference type="HAMAP-Rule" id="MF_01326"/>
    </source>
</evidence>
<dbReference type="CDD" id="cd06089">
    <property type="entry name" value="KOW_RPL26"/>
    <property type="match status" value="1"/>
</dbReference>
<dbReference type="InterPro" id="IPR005825">
    <property type="entry name" value="Ribosomal_uL24_CS"/>
</dbReference>
<comment type="caution">
    <text evidence="9">The sequence shown here is derived from an EMBL/GenBank/DDBJ whole genome shotgun (WGS) entry which is preliminary data.</text>
</comment>
<dbReference type="InterPro" id="IPR008991">
    <property type="entry name" value="Translation_prot_SH3-like_sf"/>
</dbReference>
<keyword evidence="5" id="KW-0694">RNA-binding</keyword>
<dbReference type="InterPro" id="IPR005824">
    <property type="entry name" value="KOW"/>
</dbReference>
<feature type="compositionally biased region" description="Basic and acidic residues" evidence="7">
    <location>
        <begin position="77"/>
        <end position="105"/>
    </location>
</feature>
<dbReference type="InterPro" id="IPR057264">
    <property type="entry name" value="Ribosomal_uL24_C"/>
</dbReference>
<gene>
    <name evidence="5" type="primary">rplX</name>
    <name evidence="9" type="ORF">GCM10022419_004900</name>
</gene>
<dbReference type="Proteomes" id="UP001500630">
    <property type="component" value="Unassembled WGS sequence"/>
</dbReference>
<dbReference type="Pfam" id="PF17136">
    <property type="entry name" value="ribosomal_L24"/>
    <property type="match status" value="1"/>
</dbReference>
<comment type="subunit">
    <text evidence="5">Part of the 50S ribosomal subunit.</text>
</comment>
<dbReference type="Pfam" id="PF00467">
    <property type="entry name" value="KOW"/>
    <property type="match status" value="1"/>
</dbReference>
<dbReference type="RefSeq" id="WP_425570145.1">
    <property type="nucleotide sequence ID" value="NZ_BAABDQ010000001.1"/>
</dbReference>
<dbReference type="HAMAP" id="MF_01326_B">
    <property type="entry name" value="Ribosomal_uL24_B"/>
    <property type="match status" value="1"/>
</dbReference>
<dbReference type="InterPro" id="IPR041988">
    <property type="entry name" value="Ribosomal_uL24_KOW"/>
</dbReference>
<evidence type="ECO:0000256" key="7">
    <source>
        <dbReference type="SAM" id="MobiDB-lite"/>
    </source>
</evidence>
<dbReference type="PANTHER" id="PTHR12903">
    <property type="entry name" value="MITOCHONDRIAL RIBOSOMAL PROTEIN L24"/>
    <property type="match status" value="1"/>
</dbReference>
<organism evidence="9 10">
    <name type="scientific">Nonomuraea rosea</name>
    <dbReference type="NCBI Taxonomy" id="638574"/>
    <lineage>
        <taxon>Bacteria</taxon>
        <taxon>Bacillati</taxon>
        <taxon>Actinomycetota</taxon>
        <taxon>Actinomycetes</taxon>
        <taxon>Streptosporangiales</taxon>
        <taxon>Streptosporangiaceae</taxon>
        <taxon>Nonomuraea</taxon>
    </lineage>
</organism>
<evidence type="ECO:0000256" key="3">
    <source>
        <dbReference type="ARBA" id="ARBA00023274"/>
    </source>
</evidence>
<dbReference type="EMBL" id="BAABDQ010000001">
    <property type="protein sequence ID" value="GAA3529054.1"/>
    <property type="molecule type" value="Genomic_DNA"/>
</dbReference>
<keyword evidence="5" id="KW-0699">rRNA-binding</keyword>
<sequence>MPKLHVKKGDLVQVVAGKDKGAKGHVIATFPREDRVVVEGVNMIKKHTKETHQGPRGAKTGGVQSMEASIHVSNVKKLKEDKPAAKKPADEKADEQKADETGEDS</sequence>
<name>A0ABP6V5D3_9ACTN</name>
<evidence type="ECO:0000256" key="2">
    <source>
        <dbReference type="ARBA" id="ARBA00022980"/>
    </source>
</evidence>
<protein>
    <recommendedName>
        <fullName evidence="4 5">Large ribosomal subunit protein uL24</fullName>
    </recommendedName>
</protein>
<evidence type="ECO:0000313" key="10">
    <source>
        <dbReference type="Proteomes" id="UP001500630"/>
    </source>
</evidence>
<dbReference type="SMART" id="SM00739">
    <property type="entry name" value="KOW"/>
    <property type="match status" value="1"/>
</dbReference>
<feature type="domain" description="KOW" evidence="8">
    <location>
        <begin position="5"/>
        <end position="32"/>
    </location>
</feature>
<comment type="similarity">
    <text evidence="1 5 6">Belongs to the universal ribosomal protein uL24 family.</text>
</comment>
<keyword evidence="10" id="KW-1185">Reference proteome</keyword>
<dbReference type="SUPFAM" id="SSF50104">
    <property type="entry name" value="Translation proteins SH3-like domain"/>
    <property type="match status" value="1"/>
</dbReference>
<dbReference type="InterPro" id="IPR003256">
    <property type="entry name" value="Ribosomal_uL24"/>
</dbReference>
<accession>A0ABP6V5D3</accession>
<proteinExistence type="inferred from homology"/>
<dbReference type="InterPro" id="IPR014722">
    <property type="entry name" value="Rib_uL2_dom2"/>
</dbReference>
<reference evidence="10" key="1">
    <citation type="journal article" date="2019" name="Int. J. Syst. Evol. Microbiol.">
        <title>The Global Catalogue of Microorganisms (GCM) 10K type strain sequencing project: providing services to taxonomists for standard genome sequencing and annotation.</title>
        <authorList>
            <consortium name="The Broad Institute Genomics Platform"/>
            <consortium name="The Broad Institute Genome Sequencing Center for Infectious Disease"/>
            <person name="Wu L."/>
            <person name="Ma J."/>
        </authorList>
    </citation>
    <scope>NUCLEOTIDE SEQUENCE [LARGE SCALE GENOMIC DNA]</scope>
    <source>
        <strain evidence="10">JCM 17326</strain>
    </source>
</reference>
<evidence type="ECO:0000259" key="8">
    <source>
        <dbReference type="SMART" id="SM00739"/>
    </source>
</evidence>
<evidence type="ECO:0000313" key="9">
    <source>
        <dbReference type="EMBL" id="GAA3529054.1"/>
    </source>
</evidence>